<feature type="compositionally biased region" description="Low complexity" evidence="1">
    <location>
        <begin position="446"/>
        <end position="470"/>
    </location>
</feature>
<accession>A0A7T3FXF2</accession>
<dbReference type="PANTHER" id="PTHR42754:SF1">
    <property type="entry name" value="LIPOPROTEIN"/>
    <property type="match status" value="1"/>
</dbReference>
<dbReference type="OrthoDB" id="98274at2157"/>
<sequence>MEREPSRRRFVRGCCLAGAGALAASHSVGGATASRRQEVPPTRWNRTYDQGTTADANGLAPAPDGGFVVVGTTESGDDAVSEIWLYKTSAAGRLEWQTTFAERGVTEGFDVAAVEDGFVVVGHTHEEGDSDQDAIAVRVDGEGTEQWRRTFNARPRTTDTMRAVTVDDQGRFVFVGWTSRFRDAWVVRMADDQSIDWAETYGPGDRNQLHGVVAADGGYVAVGETDDTTGDTAGWAVKLDDGGAQMFSQQFKKRSGDQINTYDDYNVLYDVAETRNGFVAVGANAFDPQTNDRRGWALEININGGKLWGTRVESDTHTVLRSVTGGNLEYYVAGETATNGSGDDARGFVANLGIEGEPKWQHSYGSGSSEFSAFHLTGGEGMVCVGSTAASAGGDTSGWGVKVGGEAVATATPSATPSSTPSPTPAPDDGSTPTFTPTPTDEPDGTDAMGAGTSTPAPTASGGPGTATPDGDGGGEATTTGDGDGGGLSPAVVGVGAVIVALGSAGVLYNRFLGDDGGPAGSDGGADGSSSDGTDDGGDGGDDSPDPVETSEPDTDGTEEVQAAQTVVEGPDDETAE</sequence>
<feature type="compositionally biased region" description="Polar residues" evidence="1">
    <location>
        <begin position="44"/>
        <end position="55"/>
    </location>
</feature>
<dbReference type="AlphaFoldDB" id="A0A7T3FXF2"/>
<dbReference type="InterPro" id="IPR006311">
    <property type="entry name" value="TAT_signal"/>
</dbReference>
<feature type="region of interest" description="Disordered" evidence="1">
    <location>
        <begin position="409"/>
        <end position="486"/>
    </location>
</feature>
<dbReference type="GeneID" id="60590137"/>
<organism evidence="2 3">
    <name type="scientific">Halosimplex litoreum</name>
    <dbReference type="NCBI Taxonomy" id="1198301"/>
    <lineage>
        <taxon>Archaea</taxon>
        <taxon>Methanobacteriati</taxon>
        <taxon>Methanobacteriota</taxon>
        <taxon>Stenosarchaea group</taxon>
        <taxon>Halobacteria</taxon>
        <taxon>Halobacteriales</taxon>
        <taxon>Haloarculaceae</taxon>
        <taxon>Halosimplex</taxon>
    </lineage>
</organism>
<reference evidence="2 3" key="1">
    <citation type="submission" date="2020-12" db="EMBL/GenBank/DDBJ databases">
        <title>Halosimplex halophilum sp. nov. and Halosimplex salinum sp. nov., two new members of the genus Halosimplex.</title>
        <authorList>
            <person name="Cui H.L."/>
        </authorList>
    </citation>
    <scope>NUCLEOTIDE SEQUENCE [LARGE SCALE GENOMIC DNA]</scope>
    <source>
        <strain evidence="2 3">YGH94</strain>
    </source>
</reference>
<dbReference type="SUPFAM" id="SSF82171">
    <property type="entry name" value="DPP6 N-terminal domain-like"/>
    <property type="match status" value="1"/>
</dbReference>
<dbReference type="Proteomes" id="UP000595001">
    <property type="component" value="Chromosome"/>
</dbReference>
<feature type="compositionally biased region" description="Low complexity" evidence="1">
    <location>
        <begin position="427"/>
        <end position="439"/>
    </location>
</feature>
<dbReference type="PROSITE" id="PS51318">
    <property type="entry name" value="TAT"/>
    <property type="match status" value="1"/>
</dbReference>
<gene>
    <name evidence="2" type="ORF">I7X12_16550</name>
</gene>
<feature type="compositionally biased region" description="Gly residues" evidence="1">
    <location>
        <begin position="515"/>
        <end position="527"/>
    </location>
</feature>
<name>A0A7T3FXF2_9EURY</name>
<keyword evidence="3" id="KW-1185">Reference proteome</keyword>
<dbReference type="EMBL" id="CP065856">
    <property type="protein sequence ID" value="QPV62332.1"/>
    <property type="molecule type" value="Genomic_DNA"/>
</dbReference>
<dbReference type="PANTHER" id="PTHR42754">
    <property type="entry name" value="ENDOGLUCANASE"/>
    <property type="match status" value="1"/>
</dbReference>
<proteinExistence type="predicted"/>
<dbReference type="RefSeq" id="WP_198061139.1">
    <property type="nucleotide sequence ID" value="NZ_CP065856.1"/>
</dbReference>
<feature type="region of interest" description="Disordered" evidence="1">
    <location>
        <begin position="27"/>
        <end position="59"/>
    </location>
</feature>
<feature type="compositionally biased region" description="Acidic residues" evidence="1">
    <location>
        <begin position="533"/>
        <end position="559"/>
    </location>
</feature>
<evidence type="ECO:0000256" key="1">
    <source>
        <dbReference type="SAM" id="MobiDB-lite"/>
    </source>
</evidence>
<feature type="compositionally biased region" description="Low complexity" evidence="1">
    <location>
        <begin position="409"/>
        <end position="419"/>
    </location>
</feature>
<evidence type="ECO:0000313" key="2">
    <source>
        <dbReference type="EMBL" id="QPV62332.1"/>
    </source>
</evidence>
<feature type="region of interest" description="Disordered" evidence="1">
    <location>
        <begin position="513"/>
        <end position="577"/>
    </location>
</feature>
<feature type="compositionally biased region" description="Gly residues" evidence="1">
    <location>
        <begin position="471"/>
        <end position="486"/>
    </location>
</feature>
<dbReference type="KEGG" id="hlt:I7X12_16550"/>
<protein>
    <submittedName>
        <fullName evidence="2">Uncharacterized protein</fullName>
    </submittedName>
</protein>
<evidence type="ECO:0000313" key="3">
    <source>
        <dbReference type="Proteomes" id="UP000595001"/>
    </source>
</evidence>